<protein>
    <submittedName>
        <fullName evidence="2">SdpI family protein</fullName>
    </submittedName>
</protein>
<accession>A0ABS5PUL1</accession>
<dbReference type="RefSeq" id="WP_213238704.1">
    <property type="nucleotide sequence ID" value="NZ_JAHBCL010000075.1"/>
</dbReference>
<keyword evidence="1" id="KW-0812">Transmembrane</keyword>
<feature type="transmembrane region" description="Helical" evidence="1">
    <location>
        <begin position="6"/>
        <end position="26"/>
    </location>
</feature>
<evidence type="ECO:0000256" key="1">
    <source>
        <dbReference type="SAM" id="Phobius"/>
    </source>
</evidence>
<dbReference type="Proteomes" id="UP000746471">
    <property type="component" value="Unassembled WGS sequence"/>
</dbReference>
<evidence type="ECO:0000313" key="2">
    <source>
        <dbReference type="EMBL" id="MBS7528849.1"/>
    </source>
</evidence>
<keyword evidence="3" id="KW-1185">Reference proteome</keyword>
<reference evidence="2 3" key="1">
    <citation type="submission" date="2021-05" db="EMBL/GenBank/DDBJ databases">
        <title>Fusibacter ferrireducens sp. nov., an anaerobic, sulfur- and Fe-reducing bacterium isolated from the mangrove sediment.</title>
        <authorList>
            <person name="Qiu D."/>
        </authorList>
    </citation>
    <scope>NUCLEOTIDE SEQUENCE [LARGE SCALE GENOMIC DNA]</scope>
    <source>
        <strain evidence="2 3">DSM 12116</strain>
    </source>
</reference>
<evidence type="ECO:0000313" key="3">
    <source>
        <dbReference type="Proteomes" id="UP000746471"/>
    </source>
</evidence>
<organism evidence="2 3">
    <name type="scientific">Fusibacter paucivorans</name>
    <dbReference type="NCBI Taxonomy" id="76009"/>
    <lineage>
        <taxon>Bacteria</taxon>
        <taxon>Bacillati</taxon>
        <taxon>Bacillota</taxon>
        <taxon>Clostridia</taxon>
        <taxon>Eubacteriales</taxon>
        <taxon>Eubacteriales Family XII. Incertae Sedis</taxon>
        <taxon>Fusibacter</taxon>
    </lineage>
</organism>
<keyword evidence="1" id="KW-1133">Transmembrane helix</keyword>
<feature type="transmembrane region" description="Helical" evidence="1">
    <location>
        <begin position="87"/>
        <end position="110"/>
    </location>
</feature>
<keyword evidence="1" id="KW-0472">Membrane</keyword>
<comment type="caution">
    <text evidence="2">The sequence shown here is derived from an EMBL/GenBank/DDBJ whole genome shotgun (WGS) entry which is preliminary data.</text>
</comment>
<feature type="transmembrane region" description="Helical" evidence="1">
    <location>
        <begin position="61"/>
        <end position="81"/>
    </location>
</feature>
<dbReference type="InterPro" id="IPR025962">
    <property type="entry name" value="SdpI/YhfL"/>
</dbReference>
<gene>
    <name evidence="2" type="ORF">KHM83_19460</name>
</gene>
<name>A0ABS5PUL1_9FIRM</name>
<proteinExistence type="predicted"/>
<sequence length="127" mass="14707">MLFWIFMISMLMMVPITMLVFGKIFMKRPPKKINAFYGYRSSRSMKNQETWIYAHNYCGLLWTKLGWIVLIGTISPMIIIIGKSNEIIGKVGGLIVIIQLFILTGSIFPVEKALKRNFDKDGRRIDE</sequence>
<dbReference type="Pfam" id="PF13630">
    <property type="entry name" value="SdpI"/>
    <property type="match status" value="1"/>
</dbReference>
<dbReference type="EMBL" id="JAHBCL010000075">
    <property type="protein sequence ID" value="MBS7528849.1"/>
    <property type="molecule type" value="Genomic_DNA"/>
</dbReference>